<sequence>MVSPVPSRLLPPLILFGLTLALTLGGILARPIESLSLFWPVNAVLAGVLLRNSRQANPGGFALIYLAMVAADLACGSAWRPAVWFNLCNLGAIATIWFLMARLPRVHRRLRTPHAWPA</sequence>
<evidence type="ECO:0000313" key="2">
    <source>
        <dbReference type="EMBL" id="PAV93415.1"/>
    </source>
</evidence>
<name>A0A2A2M530_9BILA</name>
<evidence type="ECO:0000313" key="3">
    <source>
        <dbReference type="Proteomes" id="UP000218231"/>
    </source>
</evidence>
<feature type="transmembrane region" description="Helical" evidence="1">
    <location>
        <begin position="82"/>
        <end position="101"/>
    </location>
</feature>
<reference evidence="2 3" key="1">
    <citation type="journal article" date="2017" name="Curr. Biol.">
        <title>Genome architecture and evolution of a unichromosomal asexual nematode.</title>
        <authorList>
            <person name="Fradin H."/>
            <person name="Zegar C."/>
            <person name="Gutwein M."/>
            <person name="Lucas J."/>
            <person name="Kovtun M."/>
            <person name="Corcoran D."/>
            <person name="Baugh L.R."/>
            <person name="Kiontke K."/>
            <person name="Gunsalus K."/>
            <person name="Fitch D.H."/>
            <person name="Piano F."/>
        </authorList>
    </citation>
    <scope>NUCLEOTIDE SEQUENCE [LARGE SCALE GENOMIC DNA]</scope>
    <source>
        <strain evidence="2">PF1309</strain>
    </source>
</reference>
<keyword evidence="1" id="KW-1133">Transmembrane helix</keyword>
<organism evidence="2 3">
    <name type="scientific">Diploscapter pachys</name>
    <dbReference type="NCBI Taxonomy" id="2018661"/>
    <lineage>
        <taxon>Eukaryota</taxon>
        <taxon>Metazoa</taxon>
        <taxon>Ecdysozoa</taxon>
        <taxon>Nematoda</taxon>
        <taxon>Chromadorea</taxon>
        <taxon>Rhabditida</taxon>
        <taxon>Rhabditina</taxon>
        <taxon>Rhabditomorpha</taxon>
        <taxon>Rhabditoidea</taxon>
        <taxon>Rhabditidae</taxon>
        <taxon>Diploscapter</taxon>
    </lineage>
</organism>
<comment type="caution">
    <text evidence="2">The sequence shown here is derived from an EMBL/GenBank/DDBJ whole genome shotgun (WGS) entry which is preliminary data.</text>
</comment>
<dbReference type="AlphaFoldDB" id="A0A2A2M530"/>
<keyword evidence="1" id="KW-0812">Transmembrane</keyword>
<accession>A0A2A2M530</accession>
<keyword evidence="3" id="KW-1185">Reference proteome</keyword>
<keyword evidence="1" id="KW-0472">Membrane</keyword>
<dbReference type="EMBL" id="LIAE01005326">
    <property type="protein sequence ID" value="PAV93415.1"/>
    <property type="molecule type" value="Genomic_DNA"/>
</dbReference>
<protein>
    <submittedName>
        <fullName evidence="2">Uncharacterized protein</fullName>
    </submittedName>
</protein>
<gene>
    <name evidence="2" type="ORF">WR25_14476</name>
</gene>
<proteinExistence type="predicted"/>
<evidence type="ECO:0000256" key="1">
    <source>
        <dbReference type="SAM" id="Phobius"/>
    </source>
</evidence>
<dbReference type="Proteomes" id="UP000218231">
    <property type="component" value="Unassembled WGS sequence"/>
</dbReference>